<proteinExistence type="predicted"/>
<name>G2XP19_BOTF4</name>
<dbReference type="Proteomes" id="UP000008177">
    <property type="component" value="Unplaced contigs"/>
</dbReference>
<sequence length="76" mass="9176">MDGERLHKSIFKIKEARCQMEVTNAYLPMHHHPGDETWEIYRFIRPYTKQIVPEFKLQGIWLDFCKDTRLYTGITC</sequence>
<gene>
    <name evidence="1" type="ORF">BofuT4_uP074270.1</name>
</gene>
<accession>G2XP19</accession>
<evidence type="ECO:0000313" key="1">
    <source>
        <dbReference type="EMBL" id="CCD42625.1"/>
    </source>
</evidence>
<reference evidence="2" key="1">
    <citation type="journal article" date="2011" name="PLoS Genet.">
        <title>Genomic analysis of the necrotrophic fungal pathogens Sclerotinia sclerotiorum and Botrytis cinerea.</title>
        <authorList>
            <person name="Amselem J."/>
            <person name="Cuomo C.A."/>
            <person name="van Kan J.A."/>
            <person name="Viaud M."/>
            <person name="Benito E.P."/>
            <person name="Couloux A."/>
            <person name="Coutinho P.M."/>
            <person name="de Vries R.P."/>
            <person name="Dyer P.S."/>
            <person name="Fillinger S."/>
            <person name="Fournier E."/>
            <person name="Gout L."/>
            <person name="Hahn M."/>
            <person name="Kohn L."/>
            <person name="Lapalu N."/>
            <person name="Plummer K.M."/>
            <person name="Pradier J.M."/>
            <person name="Quevillon E."/>
            <person name="Sharon A."/>
            <person name="Simon A."/>
            <person name="ten Have A."/>
            <person name="Tudzynski B."/>
            <person name="Tudzynski P."/>
            <person name="Wincker P."/>
            <person name="Andrew M."/>
            <person name="Anthouard V."/>
            <person name="Beever R.E."/>
            <person name="Beffa R."/>
            <person name="Benoit I."/>
            <person name="Bouzid O."/>
            <person name="Brault B."/>
            <person name="Chen Z."/>
            <person name="Choquer M."/>
            <person name="Collemare J."/>
            <person name="Cotton P."/>
            <person name="Danchin E.G."/>
            <person name="Da Silva C."/>
            <person name="Gautier A."/>
            <person name="Giraud C."/>
            <person name="Giraud T."/>
            <person name="Gonzalez C."/>
            <person name="Grossetete S."/>
            <person name="Guldener U."/>
            <person name="Henrissat B."/>
            <person name="Howlett B.J."/>
            <person name="Kodira C."/>
            <person name="Kretschmer M."/>
            <person name="Lappartient A."/>
            <person name="Leroch M."/>
            <person name="Levis C."/>
            <person name="Mauceli E."/>
            <person name="Neuveglise C."/>
            <person name="Oeser B."/>
            <person name="Pearson M."/>
            <person name="Poulain J."/>
            <person name="Poussereau N."/>
            <person name="Quesneville H."/>
            <person name="Rascle C."/>
            <person name="Schumacher J."/>
            <person name="Segurens B."/>
            <person name="Sexton A."/>
            <person name="Silva E."/>
            <person name="Sirven C."/>
            <person name="Soanes D.M."/>
            <person name="Talbot N.J."/>
            <person name="Templeton M."/>
            <person name="Yandava C."/>
            <person name="Yarden O."/>
            <person name="Zeng Q."/>
            <person name="Rollins J.A."/>
            <person name="Lebrun M.H."/>
            <person name="Dickman M."/>
        </authorList>
    </citation>
    <scope>NUCLEOTIDE SEQUENCE [LARGE SCALE GENOMIC DNA]</scope>
    <source>
        <strain evidence="2">T4</strain>
    </source>
</reference>
<protein>
    <submittedName>
        <fullName evidence="1">Uncharacterized protein</fullName>
    </submittedName>
</protein>
<dbReference type="HOGENOM" id="CLU_2654177_0_0_1"/>
<dbReference type="EMBL" id="FQ790247">
    <property type="protein sequence ID" value="CCD42625.1"/>
    <property type="molecule type" value="Genomic_DNA"/>
</dbReference>
<dbReference type="InParanoid" id="G2XP19"/>
<evidence type="ECO:0000313" key="2">
    <source>
        <dbReference type="Proteomes" id="UP000008177"/>
    </source>
</evidence>
<dbReference type="AlphaFoldDB" id="G2XP19"/>
<organism evidence="1 2">
    <name type="scientific">Botryotinia fuckeliana (strain T4)</name>
    <name type="common">Noble rot fungus</name>
    <name type="synonym">Botrytis cinerea</name>
    <dbReference type="NCBI Taxonomy" id="999810"/>
    <lineage>
        <taxon>Eukaryota</taxon>
        <taxon>Fungi</taxon>
        <taxon>Dikarya</taxon>
        <taxon>Ascomycota</taxon>
        <taxon>Pezizomycotina</taxon>
        <taxon>Leotiomycetes</taxon>
        <taxon>Helotiales</taxon>
        <taxon>Sclerotiniaceae</taxon>
        <taxon>Botrytis</taxon>
    </lineage>
</organism>